<evidence type="ECO:0000313" key="2">
    <source>
        <dbReference type="Proteomes" id="UP000240317"/>
    </source>
</evidence>
<sequence>MTQPTTPQVPTPSQPVLPPAQQTAFEQFGDAWMRLRAHEQAAAAGDGASFSHHTALRAMQRAAQALREAILCGEGGITPTCEPLPAHDGVTVTLTLPLSRLPGVTADLVHEALASVLDESAFTVTGEGNADRPTDPFELGRLASQFLSEQKDIDLFRDALDVLGAKLDEHGKAFRLQGYEADADQALAGWAADDGHLKHGRLKPY</sequence>
<name>A0A2T3W430_9DEIO</name>
<dbReference type="RefSeq" id="WP_107139335.1">
    <property type="nucleotide sequence ID" value="NZ_PYSV01000024.1"/>
</dbReference>
<proteinExistence type="predicted"/>
<organism evidence="1 2">
    <name type="scientific">Deinococcus arcticus</name>
    <dbReference type="NCBI Taxonomy" id="2136176"/>
    <lineage>
        <taxon>Bacteria</taxon>
        <taxon>Thermotogati</taxon>
        <taxon>Deinococcota</taxon>
        <taxon>Deinococci</taxon>
        <taxon>Deinococcales</taxon>
        <taxon>Deinococcaceae</taxon>
        <taxon>Deinococcus</taxon>
    </lineage>
</organism>
<accession>A0A2T3W430</accession>
<dbReference type="AlphaFoldDB" id="A0A2T3W430"/>
<keyword evidence="2" id="KW-1185">Reference proteome</keyword>
<dbReference type="EMBL" id="PYSV01000024">
    <property type="protein sequence ID" value="PTA66599.1"/>
    <property type="molecule type" value="Genomic_DNA"/>
</dbReference>
<protein>
    <submittedName>
        <fullName evidence="1">Uncharacterized protein</fullName>
    </submittedName>
</protein>
<reference evidence="1 2" key="1">
    <citation type="submission" date="2018-03" db="EMBL/GenBank/DDBJ databases">
        <title>Draft genome of Deinococcus sp. OD32.</title>
        <authorList>
            <person name="Wang X.-P."/>
            <person name="Du Z.-J."/>
        </authorList>
    </citation>
    <scope>NUCLEOTIDE SEQUENCE [LARGE SCALE GENOMIC DNA]</scope>
    <source>
        <strain evidence="1 2">OD32</strain>
    </source>
</reference>
<gene>
    <name evidence="1" type="ORF">C8263_16995</name>
</gene>
<evidence type="ECO:0000313" key="1">
    <source>
        <dbReference type="EMBL" id="PTA66599.1"/>
    </source>
</evidence>
<dbReference type="Proteomes" id="UP000240317">
    <property type="component" value="Unassembled WGS sequence"/>
</dbReference>
<comment type="caution">
    <text evidence="1">The sequence shown here is derived from an EMBL/GenBank/DDBJ whole genome shotgun (WGS) entry which is preliminary data.</text>
</comment>